<sequence>MNKRSIGTNAGIIWNLLNNNEKWDLSQLMKRSGLTEMEVYTAIGWLARENKIEIEERPDRQHYYYLITDYYF</sequence>
<dbReference type="SUPFAM" id="SSF46785">
    <property type="entry name" value="Winged helix' DNA-binding domain"/>
    <property type="match status" value="1"/>
</dbReference>
<dbReference type="Pfam" id="PF10771">
    <property type="entry name" value="DUF2582"/>
    <property type="match status" value="1"/>
</dbReference>
<dbReference type="EMBL" id="LT608328">
    <property type="protein sequence ID" value="SCM57726.1"/>
    <property type="molecule type" value="Genomic_DNA"/>
</dbReference>
<evidence type="ECO:0000313" key="2">
    <source>
        <dbReference type="Proteomes" id="UP000178485"/>
    </source>
</evidence>
<dbReference type="Proteomes" id="UP000178485">
    <property type="component" value="Chromosome i"/>
</dbReference>
<name>A0A1G4G714_9BACT</name>
<keyword evidence="2" id="KW-1185">Reference proteome</keyword>
<organism evidence="1 2">
    <name type="scientific">Petrimonas mucosa</name>
    <dbReference type="NCBI Taxonomy" id="1642646"/>
    <lineage>
        <taxon>Bacteria</taxon>
        <taxon>Pseudomonadati</taxon>
        <taxon>Bacteroidota</taxon>
        <taxon>Bacteroidia</taxon>
        <taxon>Bacteroidales</taxon>
        <taxon>Dysgonomonadaceae</taxon>
        <taxon>Petrimonas</taxon>
    </lineage>
</organism>
<dbReference type="STRING" id="1642646.ING2E5A_1480"/>
<dbReference type="InterPro" id="IPR036388">
    <property type="entry name" value="WH-like_DNA-bd_sf"/>
</dbReference>
<dbReference type="KEGG" id="pmuc:ING2E5A_1480"/>
<dbReference type="RefSeq" id="WP_071136820.1">
    <property type="nucleotide sequence ID" value="NZ_DUQN01000058.1"/>
</dbReference>
<reference evidence="1 2" key="1">
    <citation type="submission" date="2016-08" db="EMBL/GenBank/DDBJ databases">
        <authorList>
            <person name="Seilhamer J.J."/>
        </authorList>
    </citation>
    <scope>NUCLEOTIDE SEQUENCE [LARGE SCALE GENOMIC DNA]</scope>
    <source>
        <strain evidence="1">ING2-E5A</strain>
    </source>
</reference>
<dbReference type="InterPro" id="IPR036390">
    <property type="entry name" value="WH_DNA-bd_sf"/>
</dbReference>
<gene>
    <name evidence="1" type="ORF">ING2E5A_1480</name>
</gene>
<evidence type="ECO:0008006" key="3">
    <source>
        <dbReference type="Google" id="ProtNLM"/>
    </source>
</evidence>
<accession>A0A1G4G714</accession>
<protein>
    <recommendedName>
        <fullName evidence="3">Winged helix-turn-helix domain-containing protein</fullName>
    </recommendedName>
</protein>
<dbReference type="AlphaFoldDB" id="A0A1G4G714"/>
<evidence type="ECO:0000313" key="1">
    <source>
        <dbReference type="EMBL" id="SCM57726.1"/>
    </source>
</evidence>
<dbReference type="Gene3D" id="1.10.10.10">
    <property type="entry name" value="Winged helix-like DNA-binding domain superfamily/Winged helix DNA-binding domain"/>
    <property type="match status" value="1"/>
</dbReference>
<proteinExistence type="predicted"/>
<dbReference type="InterPro" id="IPR019707">
    <property type="entry name" value="DUF2582"/>
</dbReference>